<accession>I6NPA2</accession>
<dbReference type="InterPro" id="IPR009901">
    <property type="entry name" value="Phage_VT1-Sakai_H0025"/>
</dbReference>
<name>I6NPA2_9CAUD</name>
<feature type="region of interest" description="Disordered" evidence="1">
    <location>
        <begin position="177"/>
        <end position="197"/>
    </location>
</feature>
<dbReference type="EMBL" id="JN564907">
    <property type="protein sequence ID" value="AEY69578.1"/>
    <property type="molecule type" value="Genomic_DNA"/>
</dbReference>
<dbReference type="GeneID" id="13405248"/>
<dbReference type="Proteomes" id="UP000009012">
    <property type="component" value="Segment"/>
</dbReference>
<dbReference type="RefSeq" id="YP_006561152.1">
    <property type="nucleotide sequence ID" value="NC_018283.1"/>
</dbReference>
<reference evidence="2 3" key="1">
    <citation type="journal article" date="2012" name="BMC Genomics">
        <title>Comparative analysis of two phenotypically-similar but genomically-distinct Burkholderia cenocepacia-specific bacteriophages.</title>
        <authorList>
            <person name="Lynch K.H."/>
            <person name="Stothard P."/>
            <person name="Dennis J.J."/>
        </authorList>
    </citation>
    <scope>NUCLEOTIDE SEQUENCE [LARGE SCALE GENOMIC DNA]</scope>
</reference>
<evidence type="ECO:0000256" key="1">
    <source>
        <dbReference type="SAM" id="MobiDB-lite"/>
    </source>
</evidence>
<keyword evidence="3" id="KW-1185">Reference proteome</keyword>
<dbReference type="OrthoDB" id="8916at10239"/>
<dbReference type="KEGG" id="vg:13405248"/>
<protein>
    <submittedName>
        <fullName evidence="2">Terminase small subunit</fullName>
    </submittedName>
</protein>
<dbReference type="Pfam" id="PF07278">
    <property type="entry name" value="DUF1441"/>
    <property type="match status" value="1"/>
</dbReference>
<evidence type="ECO:0000313" key="3">
    <source>
        <dbReference type="Proteomes" id="UP000009012"/>
    </source>
</evidence>
<proteinExistence type="predicted"/>
<evidence type="ECO:0000313" key="2">
    <source>
        <dbReference type="EMBL" id="AEY69578.1"/>
    </source>
</evidence>
<organism evidence="2 3">
    <name type="scientific">Burkholderia phage vB_BceS_AH2</name>
    <dbReference type="NCBI Taxonomy" id="1133022"/>
    <lineage>
        <taxon>Viruses</taxon>
        <taxon>Duplodnaviria</taxon>
        <taxon>Heunggongvirae</taxon>
        <taxon>Uroviricota</taxon>
        <taxon>Caudoviricetes</taxon>
        <taxon>Casjensviridae</taxon>
        <taxon>Ahduovirus</taxon>
        <taxon>Ahduovirus AH2</taxon>
        <taxon>Burkholderia virus AH2</taxon>
    </lineage>
</organism>
<sequence length="197" mass="22390">MSRVPGLGAKAMDDEGRSMLYDGCSKSQLGTLFGIDKRDIDEKIRDVPPSGERMGYPIWRIKDVAPYLVPPQGNFEEAIKKMSPKDLPPLLTKEFWQAQHSRLKFEEDQGDLWRTADVIEKLSVVFKNLRMNLLLVNDQVERQTQLSDKQRQIIQGLIDSTLNQLADSLVNAFKNEPARRHDSGWTEPSEPDPAEGL</sequence>
<gene>
    <name evidence="2" type="ORF">AH2_00068</name>
</gene>